<evidence type="ECO:0000259" key="2">
    <source>
        <dbReference type="Pfam" id="PF01370"/>
    </source>
</evidence>
<dbReference type="PANTHER" id="PTHR11092:SF0">
    <property type="entry name" value="EPIMERASE FAMILY PROTEIN SDR39U1"/>
    <property type="match status" value="1"/>
</dbReference>
<protein>
    <submittedName>
        <fullName evidence="4">TIGR01777 family protein</fullName>
    </submittedName>
</protein>
<evidence type="ECO:0000313" key="5">
    <source>
        <dbReference type="Proteomes" id="UP000280296"/>
    </source>
</evidence>
<evidence type="ECO:0000313" key="4">
    <source>
        <dbReference type="EMBL" id="RUL88202.1"/>
    </source>
</evidence>
<dbReference type="InterPro" id="IPR013549">
    <property type="entry name" value="DUF1731"/>
</dbReference>
<dbReference type="PANTHER" id="PTHR11092">
    <property type="entry name" value="SUGAR NUCLEOTIDE EPIMERASE RELATED"/>
    <property type="match status" value="1"/>
</dbReference>
<dbReference type="AlphaFoldDB" id="A0A432MLC1"/>
<keyword evidence="5" id="KW-1185">Reference proteome</keyword>
<gene>
    <name evidence="4" type="ORF">TsocGM_08680</name>
</gene>
<evidence type="ECO:0000259" key="3">
    <source>
        <dbReference type="Pfam" id="PF08338"/>
    </source>
</evidence>
<dbReference type="Pfam" id="PF01370">
    <property type="entry name" value="Epimerase"/>
    <property type="match status" value="1"/>
</dbReference>
<dbReference type="NCBIfam" id="TIGR01777">
    <property type="entry name" value="yfcH"/>
    <property type="match status" value="1"/>
</dbReference>
<dbReference type="InterPro" id="IPR001509">
    <property type="entry name" value="Epimerase_deHydtase"/>
</dbReference>
<comment type="similarity">
    <text evidence="1">Belongs to the NAD(P)-dependent epimerase/dehydratase family. SDR39U1 subfamily.</text>
</comment>
<comment type="caution">
    <text evidence="4">The sequence shown here is derived from an EMBL/GenBank/DDBJ whole genome shotgun (WGS) entry which is preliminary data.</text>
</comment>
<accession>A0A432MLC1</accession>
<dbReference type="OrthoDB" id="9801773at2"/>
<dbReference type="InterPro" id="IPR036291">
    <property type="entry name" value="NAD(P)-bd_dom_sf"/>
</dbReference>
<dbReference type="Pfam" id="PF08338">
    <property type="entry name" value="DUF1731"/>
    <property type="match status" value="1"/>
</dbReference>
<dbReference type="Proteomes" id="UP000280296">
    <property type="component" value="Unassembled WGS sequence"/>
</dbReference>
<reference evidence="4 5" key="2">
    <citation type="submission" date="2019-01" db="EMBL/GenBank/DDBJ databases">
        <title>Tautonia sociabilis, a novel thermotolerant planctomycete of Isosphaeraceae family, isolated from a 4000 m deep subterranean habitat.</title>
        <authorList>
            <person name="Kovaleva O.L."/>
            <person name="Elcheninov A.G."/>
            <person name="Van Heerden E."/>
            <person name="Toshchakov S.V."/>
            <person name="Novikov A."/>
            <person name="Bonch-Osmolovskaya E.A."/>
            <person name="Kublanov I.V."/>
        </authorList>
    </citation>
    <scope>NUCLEOTIDE SEQUENCE [LARGE SCALE GENOMIC DNA]</scope>
    <source>
        <strain evidence="4 5">GM2012</strain>
    </source>
</reference>
<name>A0A432MLC1_9BACT</name>
<dbReference type="Gene3D" id="3.40.50.720">
    <property type="entry name" value="NAD(P)-binding Rossmann-like Domain"/>
    <property type="match status" value="1"/>
</dbReference>
<feature type="domain" description="DUF1731" evidence="3">
    <location>
        <begin position="269"/>
        <end position="314"/>
    </location>
</feature>
<proteinExistence type="inferred from homology"/>
<dbReference type="InterPro" id="IPR010099">
    <property type="entry name" value="SDR39U1"/>
</dbReference>
<organism evidence="4 5">
    <name type="scientific">Tautonia sociabilis</name>
    <dbReference type="NCBI Taxonomy" id="2080755"/>
    <lineage>
        <taxon>Bacteria</taxon>
        <taxon>Pseudomonadati</taxon>
        <taxon>Planctomycetota</taxon>
        <taxon>Planctomycetia</taxon>
        <taxon>Isosphaerales</taxon>
        <taxon>Isosphaeraceae</taxon>
        <taxon>Tautonia</taxon>
    </lineage>
</organism>
<evidence type="ECO:0000256" key="1">
    <source>
        <dbReference type="ARBA" id="ARBA00009353"/>
    </source>
</evidence>
<feature type="domain" description="NAD-dependent epimerase/dehydratase" evidence="2">
    <location>
        <begin position="3"/>
        <end position="138"/>
    </location>
</feature>
<sequence length="326" mass="35090">MRVFIAGGTGTIGTRLVRELLARGDRPVVLTRNAAAAGRRPEFEGVELIQGDPGGRGDWQRSLDGCDAVVNLAGANLFAQRWSPSVKQALRDSRVRSTEHLADAALRADRRPSVFVQGSAVGYYGDRGDEELTETSPPGDDFLALLCREWEDAARPVAEAGVRLATIRTGIVLAKGEGILGQLEPIFKWLPGGASPVGGASHPLLPASGRQWISWIHLVDLVGLFLLALDHPEASGPLNGTAPSPRRNAEFSRELARTLRRPFVPIGPPEALLRLVLGEVARVIVTGQRVLPARPMALGYEFAFPELAGALRDLLRRDRAGIAPRP</sequence>
<reference evidence="4 5" key="1">
    <citation type="submission" date="2018-12" db="EMBL/GenBank/DDBJ databases">
        <authorList>
            <person name="Toschakov S.V."/>
        </authorList>
    </citation>
    <scope>NUCLEOTIDE SEQUENCE [LARGE SCALE GENOMIC DNA]</scope>
    <source>
        <strain evidence="4 5">GM2012</strain>
    </source>
</reference>
<dbReference type="RefSeq" id="WP_126724912.1">
    <property type="nucleotide sequence ID" value="NZ_RYZH01000013.1"/>
</dbReference>
<dbReference type="EMBL" id="RYZH01000013">
    <property type="protein sequence ID" value="RUL88202.1"/>
    <property type="molecule type" value="Genomic_DNA"/>
</dbReference>
<dbReference type="SUPFAM" id="SSF51735">
    <property type="entry name" value="NAD(P)-binding Rossmann-fold domains"/>
    <property type="match status" value="1"/>
</dbReference>